<dbReference type="GO" id="GO:0005886">
    <property type="term" value="C:plasma membrane"/>
    <property type="evidence" value="ECO:0007669"/>
    <property type="project" value="UniProtKB-SubCell"/>
</dbReference>
<organism evidence="3 4">
    <name type="scientific">Spirosoma radiotolerans</name>
    <dbReference type="NCBI Taxonomy" id="1379870"/>
    <lineage>
        <taxon>Bacteria</taxon>
        <taxon>Pseudomonadati</taxon>
        <taxon>Bacteroidota</taxon>
        <taxon>Cytophagia</taxon>
        <taxon>Cytophagales</taxon>
        <taxon>Cytophagaceae</taxon>
        <taxon>Spirosoma</taxon>
    </lineage>
</organism>
<dbReference type="AlphaFoldDB" id="A0A0E3ZT07"/>
<keyword evidence="2" id="KW-0472">Membrane</keyword>
<feature type="transmembrane region" description="Helical" evidence="2">
    <location>
        <begin position="151"/>
        <end position="174"/>
    </location>
</feature>
<evidence type="ECO:0000313" key="3">
    <source>
        <dbReference type="EMBL" id="AKD53629.1"/>
    </source>
</evidence>
<gene>
    <name evidence="3" type="ORF">SD10_00615</name>
</gene>
<evidence type="ECO:0000256" key="1">
    <source>
        <dbReference type="ARBA" id="ARBA00005698"/>
    </source>
</evidence>
<evidence type="ECO:0000256" key="2">
    <source>
        <dbReference type="RuleBase" id="RU004429"/>
    </source>
</evidence>
<keyword evidence="2" id="KW-0874">Quinone</keyword>
<sequence length="185" mass="19906">MIQLAFYAFSILTLGSALAVLLTRNVLYAAFFLLLTLFGVAGLFVLASADFLAIAQIMIYVGGVLVLVIFGIMLTHKPELTTNTNSQQPNRIASKNRSGIMSGWVIALLVSGALFVALYTLLARANFTILSRPVGWQSTMHTIGKQLMTEYVVPFEIAGILLLAALVGATYLAAPQPKSSHDATR</sequence>
<dbReference type="KEGG" id="srd:SD10_00615"/>
<dbReference type="Pfam" id="PF00499">
    <property type="entry name" value="Oxidored_q3"/>
    <property type="match status" value="1"/>
</dbReference>
<dbReference type="GO" id="GO:0048038">
    <property type="term" value="F:quinone binding"/>
    <property type="evidence" value="ECO:0007669"/>
    <property type="project" value="UniProtKB-UniRule"/>
</dbReference>
<comment type="subcellular location">
    <subcellularLocation>
        <location evidence="2">Cell membrane</location>
        <topology evidence="2">Multi-pass membrane protein</topology>
    </subcellularLocation>
</comment>
<dbReference type="STRING" id="1379870.SD10_00615"/>
<dbReference type="EC" id="7.1.1.-" evidence="2"/>
<comment type="catalytic activity">
    <reaction evidence="2">
        <text>a quinone + NADH + 5 H(+)(in) = a quinol + NAD(+) + 4 H(+)(out)</text>
        <dbReference type="Rhea" id="RHEA:57888"/>
        <dbReference type="ChEBI" id="CHEBI:15378"/>
        <dbReference type="ChEBI" id="CHEBI:24646"/>
        <dbReference type="ChEBI" id="CHEBI:57540"/>
        <dbReference type="ChEBI" id="CHEBI:57945"/>
        <dbReference type="ChEBI" id="CHEBI:132124"/>
    </reaction>
</comment>
<name>A0A0E3ZT07_9BACT</name>
<accession>A0A0E3ZT07</accession>
<dbReference type="PANTHER" id="PTHR33269">
    <property type="entry name" value="NADH-UBIQUINONE OXIDOREDUCTASE CHAIN 6"/>
    <property type="match status" value="1"/>
</dbReference>
<dbReference type="PATRIC" id="fig|1379870.5.peg.135"/>
<dbReference type="HOGENOM" id="CLU_085957_2_2_10"/>
<dbReference type="Proteomes" id="UP000033054">
    <property type="component" value="Chromosome"/>
</dbReference>
<keyword evidence="2" id="KW-0520">NAD</keyword>
<feature type="transmembrane region" description="Helical" evidence="2">
    <location>
        <begin position="29"/>
        <end position="47"/>
    </location>
</feature>
<feature type="transmembrane region" description="Helical" evidence="2">
    <location>
        <begin position="101"/>
        <end position="122"/>
    </location>
</feature>
<keyword evidence="2" id="KW-1133">Transmembrane helix</keyword>
<protein>
    <recommendedName>
        <fullName evidence="2">NADH-quinone oxidoreductase subunit J</fullName>
        <ecNumber evidence="2">7.1.1.-</ecNumber>
    </recommendedName>
</protein>
<keyword evidence="2" id="KW-0812">Transmembrane</keyword>
<keyword evidence="3" id="KW-0830">Ubiquinone</keyword>
<proteinExistence type="inferred from homology"/>
<dbReference type="InterPro" id="IPR042106">
    <property type="entry name" value="Nuo/plastoQ_OxRdtase_6_NuoJ"/>
</dbReference>
<keyword evidence="2" id="KW-1003">Cell membrane</keyword>
<evidence type="ECO:0000313" key="4">
    <source>
        <dbReference type="Proteomes" id="UP000033054"/>
    </source>
</evidence>
<dbReference type="PANTHER" id="PTHR33269:SF17">
    <property type="entry name" value="NADH-UBIQUINONE OXIDOREDUCTASE CHAIN 6"/>
    <property type="match status" value="1"/>
</dbReference>
<reference evidence="3 4" key="1">
    <citation type="journal article" date="2014" name="Curr. Microbiol.">
        <title>Spirosoma radiotolerans sp. nov., a gamma-radiation-resistant bacterium isolated from gamma ray-irradiated soil.</title>
        <authorList>
            <person name="Lee J.J."/>
            <person name="Srinivasan S."/>
            <person name="Lim S."/>
            <person name="Joe M."/>
            <person name="Im S."/>
            <person name="Bae S.I."/>
            <person name="Park K.R."/>
            <person name="Han J.H."/>
            <person name="Park S.H."/>
            <person name="Joo B.M."/>
            <person name="Park S.J."/>
            <person name="Kim M.K."/>
        </authorList>
    </citation>
    <scope>NUCLEOTIDE SEQUENCE [LARGE SCALE GENOMIC DNA]</scope>
    <source>
        <strain evidence="3 4">DG5A</strain>
    </source>
</reference>
<comment type="caution">
    <text evidence="2">Lacks conserved residue(s) required for the propagation of feature annotation.</text>
</comment>
<comment type="function">
    <text evidence="2">NDH-1 shuttles electrons from NADH, via FMN and iron-sulfur (Fe-S) centers, to quinones in the respiratory chain. Couples the redox reaction to proton translocation (for every two electrons transferred, four hydrogen ions are translocated across the cytoplasmic membrane), and thus conserves the redox energy in a proton gradient.</text>
</comment>
<dbReference type="GO" id="GO:0008137">
    <property type="term" value="F:NADH dehydrogenase (ubiquinone) activity"/>
    <property type="evidence" value="ECO:0007669"/>
    <property type="project" value="UniProtKB-UniRule"/>
</dbReference>
<dbReference type="EMBL" id="CP010429">
    <property type="protein sequence ID" value="AKD53629.1"/>
    <property type="molecule type" value="Genomic_DNA"/>
</dbReference>
<feature type="transmembrane region" description="Helical" evidence="2">
    <location>
        <begin position="54"/>
        <end position="74"/>
    </location>
</feature>
<dbReference type="InterPro" id="IPR001457">
    <property type="entry name" value="NADH_UbQ/plastoQ_OxRdtase_su6"/>
</dbReference>
<dbReference type="RefSeq" id="WP_046375214.1">
    <property type="nucleotide sequence ID" value="NZ_CP010429.1"/>
</dbReference>
<dbReference type="Gene3D" id="1.20.120.1200">
    <property type="entry name" value="NADH-ubiquinone/plastoquinone oxidoreductase chain 6, subunit NuoJ"/>
    <property type="match status" value="1"/>
</dbReference>
<comment type="similarity">
    <text evidence="1 2">Belongs to the complex I subunit 6 family.</text>
</comment>
<dbReference type="OrthoDB" id="958920at2"/>
<keyword evidence="4" id="KW-1185">Reference proteome</keyword>